<feature type="transmembrane region" description="Helical" evidence="7">
    <location>
        <begin position="118"/>
        <end position="143"/>
    </location>
</feature>
<evidence type="ECO:0000256" key="6">
    <source>
        <dbReference type="ARBA" id="ARBA00023136"/>
    </source>
</evidence>
<evidence type="ECO:0000256" key="5">
    <source>
        <dbReference type="ARBA" id="ARBA00022989"/>
    </source>
</evidence>
<evidence type="ECO:0000313" key="9">
    <source>
        <dbReference type="EMBL" id="NKY34984.1"/>
    </source>
</evidence>
<dbReference type="Pfam" id="PF00528">
    <property type="entry name" value="BPD_transp_1"/>
    <property type="match status" value="1"/>
</dbReference>
<dbReference type="Proteomes" id="UP000565715">
    <property type="component" value="Unassembled WGS sequence"/>
</dbReference>
<protein>
    <submittedName>
        <fullName evidence="9">ABC transporter permease subunit</fullName>
    </submittedName>
</protein>
<dbReference type="PANTHER" id="PTHR30151:SF25">
    <property type="entry name" value="TAURINE TRANSPORT SYSTEM PERMEASE PROTEIN TAUC"/>
    <property type="match status" value="1"/>
</dbReference>
<accession>A0A846XMN0</accession>
<dbReference type="GO" id="GO:0005886">
    <property type="term" value="C:plasma membrane"/>
    <property type="evidence" value="ECO:0007669"/>
    <property type="project" value="UniProtKB-SubCell"/>
</dbReference>
<dbReference type="GO" id="GO:0055085">
    <property type="term" value="P:transmembrane transport"/>
    <property type="evidence" value="ECO:0007669"/>
    <property type="project" value="InterPro"/>
</dbReference>
<feature type="transmembrane region" description="Helical" evidence="7">
    <location>
        <begin position="72"/>
        <end position="98"/>
    </location>
</feature>
<dbReference type="CDD" id="cd06261">
    <property type="entry name" value="TM_PBP2"/>
    <property type="match status" value="1"/>
</dbReference>
<dbReference type="Gene3D" id="1.10.3720.10">
    <property type="entry name" value="MetI-like"/>
    <property type="match status" value="1"/>
</dbReference>
<dbReference type="PROSITE" id="PS50928">
    <property type="entry name" value="ABC_TM1"/>
    <property type="match status" value="1"/>
</dbReference>
<comment type="subcellular location">
    <subcellularLocation>
        <location evidence="1 7">Cell membrane</location>
        <topology evidence="1 7">Multi-pass membrane protein</topology>
    </subcellularLocation>
</comment>
<feature type="domain" description="ABC transmembrane type-1" evidence="8">
    <location>
        <begin position="65"/>
        <end position="247"/>
    </location>
</feature>
<keyword evidence="5 7" id="KW-1133">Transmembrane helix</keyword>
<dbReference type="PANTHER" id="PTHR30151">
    <property type="entry name" value="ALKANE SULFONATE ABC TRANSPORTER-RELATED, MEMBRANE SUBUNIT"/>
    <property type="match status" value="1"/>
</dbReference>
<keyword evidence="10" id="KW-1185">Reference proteome</keyword>
<organism evidence="9 10">
    <name type="scientific">Nocardia speluncae</name>
    <dbReference type="NCBI Taxonomy" id="419477"/>
    <lineage>
        <taxon>Bacteria</taxon>
        <taxon>Bacillati</taxon>
        <taxon>Actinomycetota</taxon>
        <taxon>Actinomycetes</taxon>
        <taxon>Mycobacteriales</taxon>
        <taxon>Nocardiaceae</taxon>
        <taxon>Nocardia</taxon>
    </lineage>
</organism>
<dbReference type="InterPro" id="IPR035906">
    <property type="entry name" value="MetI-like_sf"/>
</dbReference>
<dbReference type="InterPro" id="IPR000515">
    <property type="entry name" value="MetI-like"/>
</dbReference>
<name>A0A846XMN0_9NOCA</name>
<keyword evidence="2 7" id="KW-0813">Transport</keyword>
<dbReference type="EMBL" id="JAAXOO010000004">
    <property type="protein sequence ID" value="NKY34984.1"/>
    <property type="molecule type" value="Genomic_DNA"/>
</dbReference>
<evidence type="ECO:0000259" key="8">
    <source>
        <dbReference type="PROSITE" id="PS50928"/>
    </source>
</evidence>
<evidence type="ECO:0000256" key="3">
    <source>
        <dbReference type="ARBA" id="ARBA00022475"/>
    </source>
</evidence>
<keyword evidence="3" id="KW-1003">Cell membrane</keyword>
<sequence>MNLLSEPLGRNQRIAYGIVGVIGTAALTEVVIRTGLISTPGLPVPSRVLAETGALFGDQTFWQEVGFTLREWMLGLLIATVAGMVLGGLMGAFTKVFLAFELPVEVFRVLPSVALGPVLVLLLGSGMLPLSITVALACMWPILLNTLYGVRATDATAVQTARTFGLSGIAILRRIKIPSALPFAFTGIRIAASIGLIVAVSAELLIGNGQGIGGYILLNSANATNLDTVYAATLVAGVLGLAVSTAFTALDNKVFAWKKGLAQ</sequence>
<comment type="similarity">
    <text evidence="7">Belongs to the binding-protein-dependent transport system permease family.</text>
</comment>
<feature type="transmembrane region" description="Helical" evidence="7">
    <location>
        <begin position="228"/>
        <end position="250"/>
    </location>
</feature>
<dbReference type="AlphaFoldDB" id="A0A846XMN0"/>
<dbReference type="SUPFAM" id="SSF161098">
    <property type="entry name" value="MetI-like"/>
    <property type="match status" value="1"/>
</dbReference>
<dbReference type="RefSeq" id="WP_068043638.1">
    <property type="nucleotide sequence ID" value="NZ_JAAXOO010000004.1"/>
</dbReference>
<evidence type="ECO:0000256" key="4">
    <source>
        <dbReference type="ARBA" id="ARBA00022692"/>
    </source>
</evidence>
<evidence type="ECO:0000256" key="7">
    <source>
        <dbReference type="RuleBase" id="RU363032"/>
    </source>
</evidence>
<proteinExistence type="inferred from homology"/>
<keyword evidence="6 7" id="KW-0472">Membrane</keyword>
<evidence type="ECO:0000256" key="1">
    <source>
        <dbReference type="ARBA" id="ARBA00004651"/>
    </source>
</evidence>
<feature type="transmembrane region" description="Helical" evidence="7">
    <location>
        <begin position="14"/>
        <end position="32"/>
    </location>
</feature>
<feature type="transmembrane region" description="Helical" evidence="7">
    <location>
        <begin position="183"/>
        <end position="208"/>
    </location>
</feature>
<evidence type="ECO:0000313" key="10">
    <source>
        <dbReference type="Proteomes" id="UP000565715"/>
    </source>
</evidence>
<gene>
    <name evidence="9" type="ORF">HGA13_18175</name>
</gene>
<reference evidence="9 10" key="1">
    <citation type="submission" date="2020-04" db="EMBL/GenBank/DDBJ databases">
        <title>MicrobeNet Type strains.</title>
        <authorList>
            <person name="Nicholson A.C."/>
        </authorList>
    </citation>
    <scope>NUCLEOTIDE SEQUENCE [LARGE SCALE GENOMIC DNA]</scope>
    <source>
        <strain evidence="9 10">DSM 45078</strain>
    </source>
</reference>
<evidence type="ECO:0000256" key="2">
    <source>
        <dbReference type="ARBA" id="ARBA00022448"/>
    </source>
</evidence>
<keyword evidence="4 7" id="KW-0812">Transmembrane</keyword>
<comment type="caution">
    <text evidence="9">The sequence shown here is derived from an EMBL/GenBank/DDBJ whole genome shotgun (WGS) entry which is preliminary data.</text>
</comment>
<dbReference type="GO" id="GO:0010438">
    <property type="term" value="P:cellular response to sulfur starvation"/>
    <property type="evidence" value="ECO:0007669"/>
    <property type="project" value="TreeGrafter"/>
</dbReference>